<proteinExistence type="inferred from homology"/>
<keyword evidence="5 6" id="KW-0012">Acyltransferase</keyword>
<dbReference type="PANTHER" id="PTHR12563">
    <property type="entry name" value="GLYCEROL-3-PHOSPHATE ACYLTRANSFERASE"/>
    <property type="match status" value="1"/>
</dbReference>
<dbReference type="InterPro" id="IPR022284">
    <property type="entry name" value="GPAT/DHAPAT"/>
</dbReference>
<comment type="subcellular location">
    <subcellularLocation>
        <location evidence="1">Membrane</location>
    </subcellularLocation>
</comment>
<dbReference type="InterPro" id="IPR045520">
    <property type="entry name" value="GPAT/DHAPAT_C"/>
</dbReference>
<name>A0ABD0K832_9CAEN</name>
<dbReference type="InterPro" id="IPR002123">
    <property type="entry name" value="Plipid/glycerol_acylTrfase"/>
</dbReference>
<feature type="compositionally biased region" description="Basic residues" evidence="7">
    <location>
        <begin position="10"/>
        <end position="19"/>
    </location>
</feature>
<reference evidence="9 10" key="1">
    <citation type="journal article" date="2023" name="Sci. Data">
        <title>Genome assembly of the Korean intertidal mud-creeper Batillaria attramentaria.</title>
        <authorList>
            <person name="Patra A.K."/>
            <person name="Ho P.T."/>
            <person name="Jun S."/>
            <person name="Lee S.J."/>
            <person name="Kim Y."/>
            <person name="Won Y.J."/>
        </authorList>
    </citation>
    <scope>NUCLEOTIDE SEQUENCE [LARGE SCALE GENOMIC DNA]</scope>
    <source>
        <strain evidence="9">Wonlab-2016</strain>
    </source>
</reference>
<dbReference type="PIRSF" id="PIRSF000437">
    <property type="entry name" value="GPAT_DHAPAT"/>
    <property type="match status" value="1"/>
</dbReference>
<evidence type="ECO:0000259" key="8">
    <source>
        <dbReference type="SMART" id="SM00563"/>
    </source>
</evidence>
<dbReference type="GO" id="GO:0016746">
    <property type="term" value="F:acyltransferase activity"/>
    <property type="evidence" value="ECO:0007669"/>
    <property type="project" value="UniProtKB-KW"/>
</dbReference>
<dbReference type="EMBL" id="JACVVK020000230">
    <property type="protein sequence ID" value="KAK7483236.1"/>
    <property type="molecule type" value="Genomic_DNA"/>
</dbReference>
<evidence type="ECO:0000256" key="7">
    <source>
        <dbReference type="SAM" id="MobiDB-lite"/>
    </source>
</evidence>
<comment type="similarity">
    <text evidence="2 6">Belongs to the GPAT/DAPAT family.</text>
</comment>
<evidence type="ECO:0000256" key="2">
    <source>
        <dbReference type="ARBA" id="ARBA00007937"/>
    </source>
</evidence>
<evidence type="ECO:0000313" key="10">
    <source>
        <dbReference type="Proteomes" id="UP001519460"/>
    </source>
</evidence>
<dbReference type="PANTHER" id="PTHR12563:SF23">
    <property type="entry name" value="BCDNA.GH07066"/>
    <property type="match status" value="1"/>
</dbReference>
<dbReference type="Pfam" id="PF19277">
    <property type="entry name" value="GPAT_C"/>
    <property type="match status" value="1"/>
</dbReference>
<evidence type="ECO:0000256" key="6">
    <source>
        <dbReference type="PIRNR" id="PIRNR000437"/>
    </source>
</evidence>
<evidence type="ECO:0000256" key="1">
    <source>
        <dbReference type="ARBA" id="ARBA00004370"/>
    </source>
</evidence>
<protein>
    <recommendedName>
        <fullName evidence="8">Phospholipid/glycerol acyltransferase domain-containing protein</fullName>
    </recommendedName>
</protein>
<comment type="caution">
    <text evidence="9">The sequence shown here is derived from an EMBL/GenBank/DDBJ whole genome shotgun (WGS) entry which is preliminary data.</text>
</comment>
<keyword evidence="10" id="KW-1185">Reference proteome</keyword>
<evidence type="ECO:0000256" key="4">
    <source>
        <dbReference type="ARBA" id="ARBA00023136"/>
    </source>
</evidence>
<dbReference type="SMART" id="SM00563">
    <property type="entry name" value="PlsC"/>
    <property type="match status" value="1"/>
</dbReference>
<evidence type="ECO:0000256" key="5">
    <source>
        <dbReference type="ARBA" id="ARBA00023315"/>
    </source>
</evidence>
<accession>A0ABD0K832</accession>
<dbReference type="InterPro" id="IPR041728">
    <property type="entry name" value="GPAT/DHAPAT_LPLAT"/>
</dbReference>
<dbReference type="AlphaFoldDB" id="A0ABD0K832"/>
<dbReference type="CDD" id="cd07993">
    <property type="entry name" value="LPLAT_DHAPAT-like"/>
    <property type="match status" value="1"/>
</dbReference>
<feature type="region of interest" description="Disordered" evidence="7">
    <location>
        <begin position="1"/>
        <end position="25"/>
    </location>
</feature>
<dbReference type="GO" id="GO:0016020">
    <property type="term" value="C:membrane"/>
    <property type="evidence" value="ECO:0007669"/>
    <property type="project" value="UniProtKB-SubCell"/>
</dbReference>
<evidence type="ECO:0000313" key="9">
    <source>
        <dbReference type="EMBL" id="KAK7483236.1"/>
    </source>
</evidence>
<keyword evidence="3 6" id="KW-0808">Transferase</keyword>
<gene>
    <name evidence="9" type="ORF">BaRGS_00025529</name>
</gene>
<organism evidence="9 10">
    <name type="scientific">Batillaria attramentaria</name>
    <dbReference type="NCBI Taxonomy" id="370345"/>
    <lineage>
        <taxon>Eukaryota</taxon>
        <taxon>Metazoa</taxon>
        <taxon>Spiralia</taxon>
        <taxon>Lophotrochozoa</taxon>
        <taxon>Mollusca</taxon>
        <taxon>Gastropoda</taxon>
        <taxon>Caenogastropoda</taxon>
        <taxon>Sorbeoconcha</taxon>
        <taxon>Cerithioidea</taxon>
        <taxon>Batillariidae</taxon>
        <taxon>Batillaria</taxon>
    </lineage>
</organism>
<dbReference type="Pfam" id="PF01553">
    <property type="entry name" value="Acyltransferase"/>
    <property type="match status" value="1"/>
</dbReference>
<dbReference type="Proteomes" id="UP001519460">
    <property type="component" value="Unassembled WGS sequence"/>
</dbReference>
<keyword evidence="4" id="KW-0472">Membrane</keyword>
<evidence type="ECO:0000256" key="3">
    <source>
        <dbReference type="ARBA" id="ARBA00022679"/>
    </source>
</evidence>
<sequence length="771" mass="86789">MPAQFSNRSVGRRNPRRKPTTVSNEVQYDTNMIASFKMAPSFKAEEFMVKRPFMGQCCRCMPVSREDFSEPTIAESGMRNILDVKPELGVVEAIQRTAKDLDAQDPGTDNLALVEKRASRIIRKMKASISTVFIKFTGWFLLKFLSLMLRSVVVHKGQVAVLKKAAERRMPMIYLPLHRSHLDYVLITFLLWNFDIRAPHVAAGENMDIPFFSLLMRSLGGFFIRRRLDNGGNQKDVLYRAILHTYILELLKKGESLEVFIEGGRTRTGRAIIPKGGLLSIVVEACAEGIIPDAYIVPMSISYDKLLEGNFCTEQMGGRKKAESFGGAMRSILRVIFGDFGSVRVDFAQPFSLHEFLKSCDTYPTPDLSYISAHGGSDSFMSSMNLSQSGGSLSSLFTEGQDGNRMLVRALAEHTVHTCTKTQAPMCSNILAFLLLTKFRQGATLPYIAVSVEWLKEQLKIHGQDVGFCGKPEDVIVYAQGLLGENLVARSLTDDQDLFLTPNLALPAVFELSYYASSITNIFVLESIMVSAVVLEAGLSPSTWTPKQQIDQTPSVRRDVVMETARHICDLLHAEFILVPPCMRLADALVDKVEDFISMEILFMEESEYDRTTDLAERQWVERLSKSLAYDEEDEEEGMGGRYVERMLRVNVGLVDVREKIQFLHALLAPVLESYLITACYIAETLTVEMPEDDFMKKLGMFAQERARNKLVMYTESCAVLTLKNAVSAFKNLKIMETYKGANLTMVGLNEHFGVRERLERYIEILKVARC</sequence>
<feature type="domain" description="Phospholipid/glycerol acyltransferase" evidence="8">
    <location>
        <begin position="172"/>
        <end position="304"/>
    </location>
</feature>
<dbReference type="SUPFAM" id="SSF69593">
    <property type="entry name" value="Glycerol-3-phosphate (1)-acyltransferase"/>
    <property type="match status" value="1"/>
</dbReference>